<evidence type="ECO:0000256" key="7">
    <source>
        <dbReference type="ARBA" id="ARBA00022989"/>
    </source>
</evidence>
<dbReference type="Pfam" id="PF03595">
    <property type="entry name" value="SLAC1"/>
    <property type="match status" value="1"/>
</dbReference>
<gene>
    <name evidence="11" type="ORF">CB5_LOCUS25673</name>
</gene>
<dbReference type="Gene3D" id="1.50.10.150">
    <property type="entry name" value="Voltage-dependent anion channel"/>
    <property type="match status" value="1"/>
</dbReference>
<dbReference type="GO" id="GO:0006873">
    <property type="term" value="P:intracellular monoatomic ion homeostasis"/>
    <property type="evidence" value="ECO:0007669"/>
    <property type="project" value="InterPro"/>
</dbReference>
<organism evidence="11">
    <name type="scientific">Ananas comosus var. bracteatus</name>
    <name type="common">red pineapple</name>
    <dbReference type="NCBI Taxonomy" id="296719"/>
    <lineage>
        <taxon>Eukaryota</taxon>
        <taxon>Viridiplantae</taxon>
        <taxon>Streptophyta</taxon>
        <taxon>Embryophyta</taxon>
        <taxon>Tracheophyta</taxon>
        <taxon>Spermatophyta</taxon>
        <taxon>Magnoliopsida</taxon>
        <taxon>Liliopsida</taxon>
        <taxon>Poales</taxon>
        <taxon>Bromeliaceae</taxon>
        <taxon>Bromelioideae</taxon>
        <taxon>Ananas</taxon>
    </lineage>
</organism>
<keyword evidence="8" id="KW-0406">Ion transport</keyword>
<dbReference type="AlphaFoldDB" id="A0A6V7QH24"/>
<evidence type="ECO:0000256" key="8">
    <source>
        <dbReference type="ARBA" id="ARBA00023065"/>
    </source>
</evidence>
<keyword evidence="7 10" id="KW-1133">Transmembrane helix</keyword>
<keyword evidence="5" id="KW-1003">Cell membrane</keyword>
<dbReference type="InterPro" id="IPR030183">
    <property type="entry name" value="SLAC/SLAH"/>
</dbReference>
<name>A0A6V7QH24_ANACO</name>
<sequence length="210" mass="23021">MVANPASQITVIANLVGARAAAQMGWRETAVCMFAVGMAHYLVLFVTLYQRFLGSNSLPAMLRPVFFLFFAHRAWPASPGTPYPPPSTPPARCSSSFLSSYLPPCGKIDRYSSIRTTFGLCVEAGPIQEIHETVQRGVVGILFPSHCPRPRCHRVCQEVKGEVANALMLVLSILSVVVTLALMVFTAIRTNDLLPQDDPFACFPTVRRQP</sequence>
<evidence type="ECO:0000256" key="10">
    <source>
        <dbReference type="SAM" id="Phobius"/>
    </source>
</evidence>
<dbReference type="InterPro" id="IPR004695">
    <property type="entry name" value="SLAC1/Mae1/Ssu1/TehA"/>
</dbReference>
<dbReference type="PANTHER" id="PTHR31269:SF22">
    <property type="entry name" value="OS01G0247700 PROTEIN"/>
    <property type="match status" value="1"/>
</dbReference>
<evidence type="ECO:0000256" key="5">
    <source>
        <dbReference type="ARBA" id="ARBA00022475"/>
    </source>
</evidence>
<feature type="transmembrane region" description="Helical" evidence="10">
    <location>
        <begin position="29"/>
        <end position="49"/>
    </location>
</feature>
<dbReference type="GO" id="GO:0005886">
    <property type="term" value="C:plasma membrane"/>
    <property type="evidence" value="ECO:0007669"/>
    <property type="project" value="UniProtKB-SubCell"/>
</dbReference>
<accession>A0A6V7QH24</accession>
<keyword evidence="6 10" id="KW-0812">Transmembrane</keyword>
<evidence type="ECO:0000256" key="6">
    <source>
        <dbReference type="ARBA" id="ARBA00022692"/>
    </source>
</evidence>
<reference evidence="11" key="1">
    <citation type="submission" date="2020-07" db="EMBL/GenBank/DDBJ databases">
        <authorList>
            <person name="Lin J."/>
        </authorList>
    </citation>
    <scope>NUCLEOTIDE SEQUENCE</scope>
</reference>
<protein>
    <submittedName>
        <fullName evidence="11">Uncharacterized protein</fullName>
    </submittedName>
</protein>
<dbReference type="GO" id="GO:0012505">
    <property type="term" value="C:endomembrane system"/>
    <property type="evidence" value="ECO:0007669"/>
    <property type="project" value="UniProtKB-SubCell"/>
</dbReference>
<evidence type="ECO:0000256" key="1">
    <source>
        <dbReference type="ARBA" id="ARBA00004127"/>
    </source>
</evidence>
<evidence type="ECO:0000256" key="2">
    <source>
        <dbReference type="ARBA" id="ARBA00004236"/>
    </source>
</evidence>
<dbReference type="GO" id="GO:0008308">
    <property type="term" value="F:voltage-gated monoatomic anion channel activity"/>
    <property type="evidence" value="ECO:0007669"/>
    <property type="project" value="InterPro"/>
</dbReference>
<comment type="subcellular location">
    <subcellularLocation>
        <location evidence="2">Cell membrane</location>
    </subcellularLocation>
    <subcellularLocation>
        <location evidence="1">Endomembrane system</location>
        <topology evidence="1">Multi-pass membrane protein</topology>
    </subcellularLocation>
</comment>
<keyword evidence="9 10" id="KW-0472">Membrane</keyword>
<feature type="transmembrane region" description="Helical" evidence="10">
    <location>
        <begin position="167"/>
        <end position="188"/>
    </location>
</feature>
<evidence type="ECO:0000256" key="3">
    <source>
        <dbReference type="ARBA" id="ARBA00007808"/>
    </source>
</evidence>
<keyword evidence="4" id="KW-0813">Transport</keyword>
<dbReference type="PANTHER" id="PTHR31269">
    <property type="entry name" value="S-TYPE ANION CHANNEL SLAH3"/>
    <property type="match status" value="1"/>
</dbReference>
<evidence type="ECO:0000256" key="4">
    <source>
        <dbReference type="ARBA" id="ARBA00022448"/>
    </source>
</evidence>
<dbReference type="InterPro" id="IPR038665">
    <property type="entry name" value="Voltage-dep_anion_channel_sf"/>
</dbReference>
<proteinExistence type="inferred from homology"/>
<dbReference type="EMBL" id="LR862136">
    <property type="protein sequence ID" value="CAD1842462.1"/>
    <property type="molecule type" value="Genomic_DNA"/>
</dbReference>
<evidence type="ECO:0000256" key="9">
    <source>
        <dbReference type="ARBA" id="ARBA00023136"/>
    </source>
</evidence>
<evidence type="ECO:0000313" key="11">
    <source>
        <dbReference type="EMBL" id="CAD1842462.1"/>
    </source>
</evidence>
<comment type="similarity">
    <text evidence="3">Belongs to the SLAC1 S-type anion channel family.</text>
</comment>